<reference evidence="2 3" key="1">
    <citation type="submission" date="2020-02" db="EMBL/GenBank/DDBJ databases">
        <authorList>
            <person name="Zheng R.K."/>
            <person name="Sun C.M."/>
        </authorList>
    </citation>
    <scope>NUCLEOTIDE SEQUENCE [LARGE SCALE GENOMIC DNA]</scope>
    <source>
        <strain evidence="3">zrk23</strain>
    </source>
</reference>
<feature type="transmembrane region" description="Helical" evidence="1">
    <location>
        <begin position="263"/>
        <end position="283"/>
    </location>
</feature>
<dbReference type="Proteomes" id="UP000501568">
    <property type="component" value="Chromosome"/>
</dbReference>
<evidence type="ECO:0000313" key="3">
    <source>
        <dbReference type="Proteomes" id="UP000501568"/>
    </source>
</evidence>
<dbReference type="EMBL" id="CP049109">
    <property type="protein sequence ID" value="QIG80439.1"/>
    <property type="molecule type" value="Genomic_DNA"/>
</dbReference>
<dbReference type="InterPro" id="IPR029044">
    <property type="entry name" value="Nucleotide-diphossugar_trans"/>
</dbReference>
<sequence length="391" mass="41340">MLAGLIFATEDAEDRSGTLAATLPFGGMTLLEYQVRLLIGAGAGQIMVAVARVTPALLGAVARAGKRGVPVDIVRSAEEAALKAHPLSRVLVLADSLVTTDPVMDRMAAEGAEALLVTTDPNSPAAIERLDMRDCWAGIARVPAHHLGAIARMPDDWDFQSALLRAAVEARAEHVQLTQTWERGGHMVDRSAERLASRSNAVLAALTERRTTWADRWIFTRLARLVLPKLVERNIPAIALAALGSLFGIGGLAAMAFDVDGGGLVAALLATALFATGGAMAALRGEDRRADLFEGLIGFLAAAAVLIAGWRESVSEWTATGAVLAVAAVLLHALSERSGARHRRWWGSPSAYLLILTPFAFADWLATGLGVIATYSFVTLVAAVETTREKA</sequence>
<dbReference type="RefSeq" id="WP_165327445.1">
    <property type="nucleotide sequence ID" value="NZ_CP049109.1"/>
</dbReference>
<keyword evidence="1" id="KW-0812">Transmembrane</keyword>
<keyword evidence="1" id="KW-0472">Membrane</keyword>
<accession>A0A6G6Y6A7</accession>
<proteinExistence type="predicted"/>
<organism evidence="2 3">
    <name type="scientific">Stakelama tenebrarum</name>
    <dbReference type="NCBI Taxonomy" id="2711215"/>
    <lineage>
        <taxon>Bacteria</taxon>
        <taxon>Pseudomonadati</taxon>
        <taxon>Pseudomonadota</taxon>
        <taxon>Alphaproteobacteria</taxon>
        <taxon>Sphingomonadales</taxon>
        <taxon>Sphingomonadaceae</taxon>
        <taxon>Stakelama</taxon>
    </lineage>
</organism>
<dbReference type="SUPFAM" id="SSF53448">
    <property type="entry name" value="Nucleotide-diphospho-sugar transferases"/>
    <property type="match status" value="1"/>
</dbReference>
<dbReference type="KEGG" id="spzr:G5C33_12060"/>
<feature type="transmembrane region" description="Helical" evidence="1">
    <location>
        <begin position="237"/>
        <end position="257"/>
    </location>
</feature>
<feature type="transmembrane region" description="Helical" evidence="1">
    <location>
        <begin position="317"/>
        <end position="334"/>
    </location>
</feature>
<evidence type="ECO:0000256" key="1">
    <source>
        <dbReference type="SAM" id="Phobius"/>
    </source>
</evidence>
<gene>
    <name evidence="2" type="ORF">G5C33_12060</name>
</gene>
<name>A0A6G6Y6A7_9SPHN</name>
<keyword evidence="3" id="KW-1185">Reference proteome</keyword>
<dbReference type="AlphaFoldDB" id="A0A6G6Y6A7"/>
<evidence type="ECO:0000313" key="2">
    <source>
        <dbReference type="EMBL" id="QIG80439.1"/>
    </source>
</evidence>
<protein>
    <submittedName>
        <fullName evidence="2">Uncharacterized protein</fullName>
    </submittedName>
</protein>
<feature type="transmembrane region" description="Helical" evidence="1">
    <location>
        <begin position="292"/>
        <end position="311"/>
    </location>
</feature>
<feature type="transmembrane region" description="Helical" evidence="1">
    <location>
        <begin position="354"/>
        <end position="378"/>
    </location>
</feature>
<keyword evidence="1" id="KW-1133">Transmembrane helix</keyword>